<evidence type="ECO:0000313" key="3">
    <source>
        <dbReference type="EMBL" id="RKQ93075.1"/>
    </source>
</evidence>
<dbReference type="InterPro" id="IPR049874">
    <property type="entry name" value="ROK_cs"/>
</dbReference>
<dbReference type="Proteomes" id="UP000278962">
    <property type="component" value="Unassembled WGS sequence"/>
</dbReference>
<dbReference type="PANTHER" id="PTHR18964:SF173">
    <property type="entry name" value="GLUCOKINASE"/>
    <property type="match status" value="1"/>
</dbReference>
<dbReference type="InterPro" id="IPR036390">
    <property type="entry name" value="WH_DNA-bd_sf"/>
</dbReference>
<dbReference type="InterPro" id="IPR043129">
    <property type="entry name" value="ATPase_NBD"/>
</dbReference>
<evidence type="ECO:0000313" key="4">
    <source>
        <dbReference type="Proteomes" id="UP000278962"/>
    </source>
</evidence>
<dbReference type="GO" id="GO:0003677">
    <property type="term" value="F:DNA binding"/>
    <property type="evidence" value="ECO:0007669"/>
    <property type="project" value="InterPro"/>
</dbReference>
<dbReference type="InterPro" id="IPR000600">
    <property type="entry name" value="ROK"/>
</dbReference>
<protein>
    <submittedName>
        <fullName evidence="3">Putative NBD/HSP70 family sugar kinase</fullName>
    </submittedName>
</protein>
<evidence type="ECO:0000256" key="1">
    <source>
        <dbReference type="ARBA" id="ARBA00006479"/>
    </source>
</evidence>
<reference evidence="3 4" key="1">
    <citation type="submission" date="2018-10" db="EMBL/GenBank/DDBJ databases">
        <title>Genomic Encyclopedia of Archaeal and Bacterial Type Strains, Phase II (KMG-II): from individual species to whole genera.</title>
        <authorList>
            <person name="Goeker M."/>
        </authorList>
    </citation>
    <scope>NUCLEOTIDE SEQUENCE [LARGE SCALE GENOMIC DNA]</scope>
    <source>
        <strain evidence="3 4">DSM 14954</strain>
    </source>
</reference>
<dbReference type="GO" id="GO:0016301">
    <property type="term" value="F:kinase activity"/>
    <property type="evidence" value="ECO:0007669"/>
    <property type="project" value="UniProtKB-KW"/>
</dbReference>
<dbReference type="InterPro" id="IPR005471">
    <property type="entry name" value="Tscrpt_reg_IclR_N"/>
</dbReference>
<dbReference type="Gene3D" id="3.30.420.40">
    <property type="match status" value="2"/>
</dbReference>
<dbReference type="AlphaFoldDB" id="A0A660LFW3"/>
<sequence>MTAGESQSPSAPVGAGRVLGLIRDGEAVTRADIARRTGLARSTVAQRVEALMAHRLVYEAGGSASTGGRPPTVLAFNRSAGVVLVAALGATHARLAVTDLSGAPLAERAYDVDIARLPEQVLFWVNERFTELLAEAGRSGEDVRGIGVGIPAPVAFSRGEAVAPPMMPGWDGFSIPDWFSQHYEVPVLVDNDVNIMALGEHWTHWRGCEHLLYVKVGTGIGCGIISGNRIHRGAQGAAGDIGHVRLAGHTDVVCRCGNLGCLEAVAGGRALAARLRRAGLDATTARDVVRLVHEGEPEAAQAVREAGRAIGEVLAECINFFNPGAVIIGGDLSEVHQQLLAGMREMSFGRSLPMATRDLRLGHSQLGDRAGVVGAAIMVIEHVLDPGVIDRIVQAEVVRGRQWSVA</sequence>
<dbReference type="SUPFAM" id="SSF46785">
    <property type="entry name" value="Winged helix' DNA-binding domain"/>
    <property type="match status" value="1"/>
</dbReference>
<name>A0A660LFW3_9ACTN</name>
<comment type="caution">
    <text evidence="3">The sequence shown here is derived from an EMBL/GenBank/DDBJ whole genome shotgun (WGS) entry which is preliminary data.</text>
</comment>
<dbReference type="PANTHER" id="PTHR18964">
    <property type="entry name" value="ROK (REPRESSOR, ORF, KINASE) FAMILY"/>
    <property type="match status" value="1"/>
</dbReference>
<feature type="domain" description="HTH iclR-type" evidence="2">
    <location>
        <begin position="17"/>
        <end position="58"/>
    </location>
</feature>
<evidence type="ECO:0000259" key="2">
    <source>
        <dbReference type="Pfam" id="PF09339"/>
    </source>
</evidence>
<dbReference type="Pfam" id="PF09339">
    <property type="entry name" value="HTH_IclR"/>
    <property type="match status" value="1"/>
</dbReference>
<accession>A0A660LFW3</accession>
<gene>
    <name evidence="3" type="ORF">C8N24_2935</name>
</gene>
<dbReference type="Pfam" id="PF00480">
    <property type="entry name" value="ROK"/>
    <property type="match status" value="1"/>
</dbReference>
<dbReference type="EMBL" id="RBIL01000001">
    <property type="protein sequence ID" value="RKQ93075.1"/>
    <property type="molecule type" value="Genomic_DNA"/>
</dbReference>
<organism evidence="3 4">
    <name type="scientific">Solirubrobacter pauli</name>
    <dbReference type="NCBI Taxonomy" id="166793"/>
    <lineage>
        <taxon>Bacteria</taxon>
        <taxon>Bacillati</taxon>
        <taxon>Actinomycetota</taxon>
        <taxon>Thermoleophilia</taxon>
        <taxon>Solirubrobacterales</taxon>
        <taxon>Solirubrobacteraceae</taxon>
        <taxon>Solirubrobacter</taxon>
    </lineage>
</organism>
<dbReference type="Gene3D" id="1.10.10.10">
    <property type="entry name" value="Winged helix-like DNA-binding domain superfamily/Winged helix DNA-binding domain"/>
    <property type="match status" value="1"/>
</dbReference>
<keyword evidence="3" id="KW-0418">Kinase</keyword>
<comment type="similarity">
    <text evidence="1">Belongs to the ROK (NagC/XylR) family.</text>
</comment>
<dbReference type="PROSITE" id="PS01125">
    <property type="entry name" value="ROK"/>
    <property type="match status" value="1"/>
</dbReference>
<dbReference type="GO" id="GO:0006355">
    <property type="term" value="P:regulation of DNA-templated transcription"/>
    <property type="evidence" value="ECO:0007669"/>
    <property type="project" value="InterPro"/>
</dbReference>
<keyword evidence="4" id="KW-1185">Reference proteome</keyword>
<keyword evidence="3" id="KW-0808">Transferase</keyword>
<proteinExistence type="inferred from homology"/>
<dbReference type="SUPFAM" id="SSF53067">
    <property type="entry name" value="Actin-like ATPase domain"/>
    <property type="match status" value="1"/>
</dbReference>
<dbReference type="InterPro" id="IPR036388">
    <property type="entry name" value="WH-like_DNA-bd_sf"/>
</dbReference>